<dbReference type="InterPro" id="IPR012302">
    <property type="entry name" value="Malic_NAD-bd"/>
</dbReference>
<dbReference type="Pfam" id="PF03949">
    <property type="entry name" value="Malic_M"/>
    <property type="match status" value="1"/>
</dbReference>
<comment type="similarity">
    <text evidence="3 6">Belongs to the malic enzymes family.</text>
</comment>
<dbReference type="PANTHER" id="PTHR43237:SF4">
    <property type="entry name" value="NADP-DEPENDENT MALIC ENZYME"/>
    <property type="match status" value="1"/>
</dbReference>
<dbReference type="InterPro" id="IPR046346">
    <property type="entry name" value="Aminoacid_DH-like_N_sf"/>
</dbReference>
<proteinExistence type="inferred from homology"/>
<dbReference type="InterPro" id="IPR036291">
    <property type="entry name" value="NAD(P)-bd_dom_sf"/>
</dbReference>
<organism evidence="9">
    <name type="scientific">uncultured Rubrobacteraceae bacterium</name>
    <dbReference type="NCBI Taxonomy" id="349277"/>
    <lineage>
        <taxon>Bacteria</taxon>
        <taxon>Bacillati</taxon>
        <taxon>Actinomycetota</taxon>
        <taxon>Rubrobacteria</taxon>
        <taxon>Rubrobacterales</taxon>
        <taxon>Rubrobacteraceae</taxon>
        <taxon>environmental samples</taxon>
    </lineage>
</organism>
<dbReference type="SMART" id="SM01274">
    <property type="entry name" value="malic"/>
    <property type="match status" value="1"/>
</dbReference>
<dbReference type="PRINTS" id="PR00072">
    <property type="entry name" value="MALOXRDTASE"/>
</dbReference>
<dbReference type="InterPro" id="IPR013116">
    <property type="entry name" value="KARI_N"/>
</dbReference>
<dbReference type="Pfam" id="PF00390">
    <property type="entry name" value="malic"/>
    <property type="match status" value="1"/>
</dbReference>
<evidence type="ECO:0000256" key="3">
    <source>
        <dbReference type="ARBA" id="ARBA00008785"/>
    </source>
</evidence>
<dbReference type="SUPFAM" id="SSF53223">
    <property type="entry name" value="Aminoacid dehydrogenase-like, N-terminal domain"/>
    <property type="match status" value="1"/>
</dbReference>
<sequence>MESYRRDVRGFAVPLDYTYRIKVPHRTGQLARVAGTIAEGEGLIGDVTTVNVGREASVREITLEVEDRDQAERIVGMLGELEGVEVLWARDRALLRHEGGKLVIESAHPVRTVQDMRDVYTPGVARACQAISGDPSLAGELTMIGRSVAICTNGTRVLGLGDIGPVASMPVMEGKAVFYQQLAGVSAMPILIDTKDVDEFIETVVRISPTFGGIHLEDISAPECFEIEARLIEALPQPVMHDDVHGTAVVTLAAALVACRDAELTLQDEVVGQIGLGAAGFGIAALLVDAGAKRVLGSDPNPLSHERASAKGIEITDMQTVMAEADLVVATTGVPGLIEPEMVREGQVILALTNPYPEIESDVALTAGAAFAADGRSVNNVLGYPGIFRGALLSGAERINAQMKLAAAEVLASLATGSELVPDALDPDVHLQVANAVREAAIESGVARLDKAPMGL</sequence>
<dbReference type="InterPro" id="IPR012301">
    <property type="entry name" value="Malic_N_dom"/>
</dbReference>
<comment type="cofactor">
    <cofactor evidence="2">
        <name>Mg(2+)</name>
        <dbReference type="ChEBI" id="CHEBI:18420"/>
    </cofactor>
</comment>
<gene>
    <name evidence="9" type="ORF">AVDCRST_MAG58-655</name>
</gene>
<name>A0A6J4QRE3_9ACTN</name>
<keyword evidence="4 6" id="KW-0479">Metal-binding</keyword>
<evidence type="ECO:0000256" key="1">
    <source>
        <dbReference type="ARBA" id="ARBA00001936"/>
    </source>
</evidence>
<dbReference type="Pfam" id="PF07991">
    <property type="entry name" value="KARI_N"/>
    <property type="match status" value="1"/>
</dbReference>
<dbReference type="InterPro" id="IPR015884">
    <property type="entry name" value="Malic_enzyme_CS"/>
</dbReference>
<dbReference type="PANTHER" id="PTHR43237">
    <property type="entry name" value="NADP-DEPENDENT MALIC ENZYME"/>
    <property type="match status" value="1"/>
</dbReference>
<dbReference type="AlphaFoldDB" id="A0A6J4QRE3"/>
<dbReference type="PROSITE" id="PS00331">
    <property type="entry name" value="MALIC_ENZYMES"/>
    <property type="match status" value="1"/>
</dbReference>
<feature type="domain" description="Malic enzyme NAD-binding" evidence="7">
    <location>
        <begin position="244"/>
        <end position="442"/>
    </location>
</feature>
<evidence type="ECO:0000259" key="8">
    <source>
        <dbReference type="SMART" id="SM01274"/>
    </source>
</evidence>
<dbReference type="Gene3D" id="3.40.50.10380">
    <property type="entry name" value="Malic enzyme, N-terminal domain"/>
    <property type="match status" value="1"/>
</dbReference>
<dbReference type="InterPro" id="IPR037062">
    <property type="entry name" value="Malic_N_dom_sf"/>
</dbReference>
<evidence type="ECO:0000256" key="5">
    <source>
        <dbReference type="ARBA" id="ARBA00023002"/>
    </source>
</evidence>
<evidence type="ECO:0000256" key="4">
    <source>
        <dbReference type="ARBA" id="ARBA00022723"/>
    </source>
</evidence>
<evidence type="ECO:0000313" key="9">
    <source>
        <dbReference type="EMBL" id="CAA9448318.1"/>
    </source>
</evidence>
<comment type="cofactor">
    <cofactor evidence="1">
        <name>Mn(2+)</name>
        <dbReference type="ChEBI" id="CHEBI:29035"/>
    </cofactor>
</comment>
<evidence type="ECO:0000256" key="2">
    <source>
        <dbReference type="ARBA" id="ARBA00001946"/>
    </source>
</evidence>
<feature type="domain" description="Malic enzyme N-terminal" evidence="8">
    <location>
        <begin position="99"/>
        <end position="232"/>
    </location>
</feature>
<protein>
    <submittedName>
        <fullName evidence="9">NADP-dependent malic enzyme</fullName>
        <ecNumber evidence="9">1.1.1.40</ecNumber>
    </submittedName>
</protein>
<dbReference type="GO" id="GO:0051287">
    <property type="term" value="F:NAD binding"/>
    <property type="evidence" value="ECO:0007669"/>
    <property type="project" value="InterPro"/>
</dbReference>
<dbReference type="SUPFAM" id="SSF51735">
    <property type="entry name" value="NAD(P)-binding Rossmann-fold domains"/>
    <property type="match status" value="1"/>
</dbReference>
<dbReference type="Gene3D" id="3.40.50.720">
    <property type="entry name" value="NAD(P)-binding Rossmann-like Domain"/>
    <property type="match status" value="1"/>
</dbReference>
<dbReference type="SMART" id="SM00919">
    <property type="entry name" value="Malic_M"/>
    <property type="match status" value="1"/>
</dbReference>
<dbReference type="GO" id="GO:0004473">
    <property type="term" value="F:malate dehydrogenase (decarboxylating) (NADP+) activity"/>
    <property type="evidence" value="ECO:0007669"/>
    <property type="project" value="UniProtKB-EC"/>
</dbReference>
<accession>A0A6J4QRE3</accession>
<dbReference type="InterPro" id="IPR001891">
    <property type="entry name" value="Malic_OxRdtase"/>
</dbReference>
<dbReference type="GO" id="GO:0046872">
    <property type="term" value="F:metal ion binding"/>
    <property type="evidence" value="ECO:0007669"/>
    <property type="project" value="UniProtKB-KW"/>
</dbReference>
<evidence type="ECO:0000256" key="6">
    <source>
        <dbReference type="RuleBase" id="RU003427"/>
    </source>
</evidence>
<dbReference type="InterPro" id="IPR051674">
    <property type="entry name" value="Malate_Decarboxylase"/>
</dbReference>
<keyword evidence="5 9" id="KW-0560">Oxidoreductase</keyword>
<evidence type="ECO:0000259" key="7">
    <source>
        <dbReference type="SMART" id="SM00919"/>
    </source>
</evidence>
<dbReference type="EMBL" id="CADCVF010000014">
    <property type="protein sequence ID" value="CAA9448318.1"/>
    <property type="molecule type" value="Genomic_DNA"/>
</dbReference>
<dbReference type="EC" id="1.1.1.40" evidence="9"/>
<reference evidence="9" key="1">
    <citation type="submission" date="2020-02" db="EMBL/GenBank/DDBJ databases">
        <authorList>
            <person name="Meier V. D."/>
        </authorList>
    </citation>
    <scope>NUCLEOTIDE SEQUENCE</scope>
    <source>
        <strain evidence="9">AVDCRST_MAG58</strain>
    </source>
</reference>